<dbReference type="Proteomes" id="UP000198287">
    <property type="component" value="Unassembled WGS sequence"/>
</dbReference>
<gene>
    <name evidence="7" type="ORF">Fcan01_20563</name>
</gene>
<evidence type="ECO:0000256" key="1">
    <source>
        <dbReference type="ARBA" id="ARBA00022475"/>
    </source>
</evidence>
<evidence type="ECO:0000256" key="5">
    <source>
        <dbReference type="SAM" id="Phobius"/>
    </source>
</evidence>
<evidence type="ECO:0000313" key="7">
    <source>
        <dbReference type="EMBL" id="OXA44415.1"/>
    </source>
</evidence>
<feature type="chain" id="PRO_5012827394" description="DUF2585 family protein" evidence="6">
    <location>
        <begin position="27"/>
        <end position="249"/>
    </location>
</feature>
<keyword evidence="6" id="KW-0732">Signal</keyword>
<dbReference type="InterPro" id="IPR019691">
    <property type="entry name" value="DUF2585"/>
</dbReference>
<dbReference type="OrthoDB" id="10064398at2759"/>
<evidence type="ECO:0000256" key="4">
    <source>
        <dbReference type="ARBA" id="ARBA00023136"/>
    </source>
</evidence>
<sequence>MGKINKILITTISLVIFSISWNVILAEEENVENTPNSSEEDYLATHIPIYIIIIVSLLTFQTIVLVLLGQPLISPTGLRVWWGDIHSPENSQHIADWYTFTHMLHGLLMFYVTYPLPNPPITVNVAFLIGLVTAVAWEIIENTSCVIERYRKTGASTEYRGDSVTNSFFDSLAMSAGFWLAYGIPWWGTLALGLLEEVVLGVVIRDNMVLNIVQIVYPFKCISDWQERGKKEVTSTGVQEIRRGDEEDD</sequence>
<evidence type="ECO:0000313" key="8">
    <source>
        <dbReference type="Proteomes" id="UP000198287"/>
    </source>
</evidence>
<protein>
    <recommendedName>
        <fullName evidence="9">DUF2585 family protein</fullName>
    </recommendedName>
</protein>
<evidence type="ECO:0000256" key="6">
    <source>
        <dbReference type="SAM" id="SignalP"/>
    </source>
</evidence>
<name>A0A226DFR3_FOLCA</name>
<keyword evidence="8" id="KW-1185">Reference proteome</keyword>
<reference evidence="7 8" key="1">
    <citation type="submission" date="2015-12" db="EMBL/GenBank/DDBJ databases">
        <title>The genome of Folsomia candida.</title>
        <authorList>
            <person name="Faddeeva A."/>
            <person name="Derks M.F."/>
            <person name="Anvar Y."/>
            <person name="Smit S."/>
            <person name="Van Straalen N."/>
            <person name="Roelofs D."/>
        </authorList>
    </citation>
    <scope>NUCLEOTIDE SEQUENCE [LARGE SCALE GENOMIC DNA]</scope>
    <source>
        <strain evidence="7 8">VU population</strain>
        <tissue evidence="7">Whole body</tissue>
    </source>
</reference>
<comment type="caution">
    <text evidence="7">The sequence shown here is derived from an EMBL/GenBank/DDBJ whole genome shotgun (WGS) entry which is preliminary data.</text>
</comment>
<feature type="transmembrane region" description="Helical" evidence="5">
    <location>
        <begin position="50"/>
        <end position="73"/>
    </location>
</feature>
<dbReference type="Pfam" id="PF10755">
    <property type="entry name" value="DUF2585"/>
    <property type="match status" value="1"/>
</dbReference>
<feature type="signal peptide" evidence="6">
    <location>
        <begin position="1"/>
        <end position="26"/>
    </location>
</feature>
<evidence type="ECO:0000256" key="3">
    <source>
        <dbReference type="ARBA" id="ARBA00022989"/>
    </source>
</evidence>
<evidence type="ECO:0008006" key="9">
    <source>
        <dbReference type="Google" id="ProtNLM"/>
    </source>
</evidence>
<dbReference type="AlphaFoldDB" id="A0A226DFR3"/>
<evidence type="ECO:0000256" key="2">
    <source>
        <dbReference type="ARBA" id="ARBA00022692"/>
    </source>
</evidence>
<keyword evidence="2 5" id="KW-0812">Transmembrane</keyword>
<keyword evidence="3 5" id="KW-1133">Transmembrane helix</keyword>
<proteinExistence type="predicted"/>
<keyword evidence="4 5" id="KW-0472">Membrane</keyword>
<accession>A0A226DFR3</accession>
<keyword evidence="1" id="KW-1003">Cell membrane</keyword>
<dbReference type="GO" id="GO:0005886">
    <property type="term" value="C:plasma membrane"/>
    <property type="evidence" value="ECO:0007669"/>
    <property type="project" value="InterPro"/>
</dbReference>
<dbReference type="EMBL" id="LNIX01000019">
    <property type="protein sequence ID" value="OXA44415.1"/>
    <property type="molecule type" value="Genomic_DNA"/>
</dbReference>
<organism evidence="7 8">
    <name type="scientific">Folsomia candida</name>
    <name type="common">Springtail</name>
    <dbReference type="NCBI Taxonomy" id="158441"/>
    <lineage>
        <taxon>Eukaryota</taxon>
        <taxon>Metazoa</taxon>
        <taxon>Ecdysozoa</taxon>
        <taxon>Arthropoda</taxon>
        <taxon>Hexapoda</taxon>
        <taxon>Collembola</taxon>
        <taxon>Entomobryomorpha</taxon>
        <taxon>Isotomoidea</taxon>
        <taxon>Isotomidae</taxon>
        <taxon>Proisotominae</taxon>
        <taxon>Folsomia</taxon>
    </lineage>
</organism>